<gene>
    <name evidence="1" type="ORF">LWC34_25960</name>
</gene>
<proteinExistence type="predicted"/>
<dbReference type="SUPFAM" id="SSF53850">
    <property type="entry name" value="Periplasmic binding protein-like II"/>
    <property type="match status" value="1"/>
</dbReference>
<evidence type="ECO:0000313" key="2">
    <source>
        <dbReference type="Proteomes" id="UP001521150"/>
    </source>
</evidence>
<dbReference type="PANTHER" id="PTHR30024">
    <property type="entry name" value="ALIPHATIC SULFONATES-BINDING PROTEIN-RELATED"/>
    <property type="match status" value="1"/>
</dbReference>
<reference evidence="1 2" key="1">
    <citation type="submission" date="2021-12" db="EMBL/GenBank/DDBJ databases">
        <title>Genome sequence of Kibdelosporangium philippinense ATCC 49844.</title>
        <authorList>
            <person name="Fedorov E.A."/>
            <person name="Omeragic M."/>
            <person name="Shalygina K.F."/>
            <person name="Maclea K.S."/>
        </authorList>
    </citation>
    <scope>NUCLEOTIDE SEQUENCE [LARGE SCALE GENOMIC DNA]</scope>
    <source>
        <strain evidence="1 2">ATCC 49844</strain>
    </source>
</reference>
<protein>
    <submittedName>
        <fullName evidence="1">Uncharacterized protein</fullName>
    </submittedName>
</protein>
<keyword evidence="2" id="KW-1185">Reference proteome</keyword>
<dbReference type="SUPFAM" id="SSF160387">
    <property type="entry name" value="NosL/MerB-like"/>
    <property type="match status" value="1"/>
</dbReference>
<evidence type="ECO:0000313" key="1">
    <source>
        <dbReference type="EMBL" id="MCE7006258.1"/>
    </source>
</evidence>
<organism evidence="1 2">
    <name type="scientific">Kibdelosporangium philippinense</name>
    <dbReference type="NCBI Taxonomy" id="211113"/>
    <lineage>
        <taxon>Bacteria</taxon>
        <taxon>Bacillati</taxon>
        <taxon>Actinomycetota</taxon>
        <taxon>Actinomycetes</taxon>
        <taxon>Pseudonocardiales</taxon>
        <taxon>Pseudonocardiaceae</taxon>
        <taxon>Kibdelosporangium</taxon>
    </lineage>
</organism>
<comment type="caution">
    <text evidence="1">The sequence shown here is derived from an EMBL/GenBank/DDBJ whole genome shotgun (WGS) entry which is preliminary data.</text>
</comment>
<sequence>MYDGASLNLPTWHGVVVRESYAQQHPEVVDAFLQAQTDATQYLNSNPMAAALSVAKQTKLPAEVVYLYNGPNGMVTFDTALKPELKDALEQDIPFLESIGNIKRLDLNAFWDPSYLDRVKAPIKPAQISGVDPVCGIPAANPTCLLRQVAKSKVRVAYVPSTDTGTRWFADKSVWVQDTEYLPFSTEEGARRYVAGHPGAHIISYAKALEGSR</sequence>
<dbReference type="RefSeq" id="WP_250109450.1">
    <property type="nucleotide sequence ID" value="NZ_JAJVCN010000002.1"/>
</dbReference>
<dbReference type="Gene3D" id="3.40.190.10">
    <property type="entry name" value="Periplasmic binding protein-like II"/>
    <property type="match status" value="1"/>
</dbReference>
<dbReference type="EMBL" id="JAJVCN010000002">
    <property type="protein sequence ID" value="MCE7006258.1"/>
    <property type="molecule type" value="Genomic_DNA"/>
</dbReference>
<accession>A0ABS8ZII3</accession>
<dbReference type="PANTHER" id="PTHR30024:SF45">
    <property type="entry name" value="ABC TRANSPORTER SUBSTRATE-BINDING PROTEIN"/>
    <property type="match status" value="1"/>
</dbReference>
<name>A0ABS8ZII3_9PSEU</name>
<dbReference type="Proteomes" id="UP001521150">
    <property type="component" value="Unassembled WGS sequence"/>
</dbReference>